<dbReference type="PANTHER" id="PTHR33406">
    <property type="entry name" value="MEMBRANE PROTEIN MJ1562-RELATED"/>
    <property type="match status" value="1"/>
</dbReference>
<keyword evidence="6 8" id="KW-0472">Membrane</keyword>
<feature type="compositionally biased region" description="Polar residues" evidence="7">
    <location>
        <begin position="687"/>
        <end position="700"/>
    </location>
</feature>
<feature type="transmembrane region" description="Helical" evidence="8">
    <location>
        <begin position="503"/>
        <end position="520"/>
    </location>
</feature>
<keyword evidence="3" id="KW-1003">Cell membrane</keyword>
<feature type="transmembrane region" description="Helical" evidence="8">
    <location>
        <begin position="527"/>
        <end position="547"/>
    </location>
</feature>
<feature type="domain" description="SSD" evidence="9">
    <location>
        <begin position="526"/>
        <end position="659"/>
    </location>
</feature>
<feature type="transmembrane region" description="Helical" evidence="8">
    <location>
        <begin position="559"/>
        <end position="581"/>
    </location>
</feature>
<dbReference type="EMBL" id="JADLRE010000009">
    <property type="protein sequence ID" value="MBF6226051.1"/>
    <property type="molecule type" value="Genomic_DNA"/>
</dbReference>
<dbReference type="InterPro" id="IPR000731">
    <property type="entry name" value="SSD"/>
</dbReference>
<comment type="similarity">
    <text evidence="2">Belongs to the resistance-nodulation-cell division (RND) (TC 2.A.6) family. MmpL subfamily.</text>
</comment>
<dbReference type="SUPFAM" id="SSF82866">
    <property type="entry name" value="Multidrug efflux transporter AcrB transmembrane domain"/>
    <property type="match status" value="2"/>
</dbReference>
<feature type="transmembrane region" description="Helical" evidence="8">
    <location>
        <begin position="295"/>
        <end position="318"/>
    </location>
</feature>
<feature type="transmembrane region" description="Helical" evidence="8">
    <location>
        <begin position="356"/>
        <end position="375"/>
    </location>
</feature>
<keyword evidence="11" id="KW-1185">Reference proteome</keyword>
<feature type="transmembrane region" description="Helical" evidence="8">
    <location>
        <begin position="601"/>
        <end position="628"/>
    </location>
</feature>
<dbReference type="Gene3D" id="1.20.1640.10">
    <property type="entry name" value="Multidrug efflux transporter AcrB transmembrane domain"/>
    <property type="match status" value="2"/>
</dbReference>
<evidence type="ECO:0000256" key="8">
    <source>
        <dbReference type="SAM" id="Phobius"/>
    </source>
</evidence>
<keyword evidence="4 8" id="KW-0812">Transmembrane</keyword>
<evidence type="ECO:0000259" key="9">
    <source>
        <dbReference type="PROSITE" id="PS50156"/>
    </source>
</evidence>
<feature type="transmembrane region" description="Helical" evidence="8">
    <location>
        <begin position="634"/>
        <end position="661"/>
    </location>
</feature>
<name>A0ABS0C6Q9_9NOCA</name>
<dbReference type="PROSITE" id="PS50156">
    <property type="entry name" value="SSD"/>
    <property type="match status" value="2"/>
</dbReference>
<reference evidence="10 11" key="1">
    <citation type="submission" date="2020-10" db="EMBL/GenBank/DDBJ databases">
        <title>Identification of Nocardia species via Next-generation sequencing and recognition of intraspecies genetic diversity.</title>
        <authorList>
            <person name="Li P."/>
            <person name="Li P."/>
            <person name="Lu B."/>
        </authorList>
    </citation>
    <scope>NUCLEOTIDE SEQUENCE [LARGE SCALE GENOMIC DNA]</scope>
    <source>
        <strain evidence="10 11">N-11</strain>
    </source>
</reference>
<evidence type="ECO:0000313" key="10">
    <source>
        <dbReference type="EMBL" id="MBF6226051.1"/>
    </source>
</evidence>
<feature type="transmembrane region" description="Helical" evidence="8">
    <location>
        <begin position="266"/>
        <end position="289"/>
    </location>
</feature>
<feature type="transmembrane region" description="Helical" evidence="8">
    <location>
        <begin position="187"/>
        <end position="204"/>
    </location>
</feature>
<evidence type="ECO:0000256" key="1">
    <source>
        <dbReference type="ARBA" id="ARBA00004651"/>
    </source>
</evidence>
<accession>A0ABS0C6Q9</accession>
<evidence type="ECO:0000256" key="2">
    <source>
        <dbReference type="ARBA" id="ARBA00010157"/>
    </source>
</evidence>
<evidence type="ECO:0000256" key="7">
    <source>
        <dbReference type="SAM" id="MobiDB-lite"/>
    </source>
</evidence>
<protein>
    <submittedName>
        <fullName evidence="10">MMPL family transporter</fullName>
    </submittedName>
</protein>
<feature type="transmembrane region" description="Helical" evidence="8">
    <location>
        <begin position="224"/>
        <end position="245"/>
    </location>
</feature>
<feature type="transmembrane region" description="Helical" evidence="8">
    <location>
        <begin position="160"/>
        <end position="180"/>
    </location>
</feature>
<dbReference type="RefSeq" id="WP_195033386.1">
    <property type="nucleotide sequence ID" value="NZ_JADLRE010000009.1"/>
</dbReference>
<keyword evidence="5 8" id="KW-1133">Transmembrane helix</keyword>
<proteinExistence type="inferred from homology"/>
<dbReference type="InterPro" id="IPR050545">
    <property type="entry name" value="Mycobact_MmpL"/>
</dbReference>
<comment type="caution">
    <text evidence="10">The sequence shown here is derived from an EMBL/GenBank/DDBJ whole genome shotgun (WGS) entry which is preliminary data.</text>
</comment>
<sequence length="700" mass="71909">MVTARTSWVLLLILAAASIGLIGAVGENETAGQAPTALPSSAESARVEQALGEFPDAGTAAAIVVVTRADGGDLSEDDRGATAAAVTRASGRIPGPNDLVAAPDGKAAIGQVPVDADLSGFALTDRVRDIRTAAREGLPEGLSLQVTGGPAFGADIADSFAGANVTLLAVTAVVVAVLLIATYRSPVLWLVPLIVVGAADRVATSAGTALARLTPLTFDGSTSGVTSVLVFGAGTNYALLLVSRYRDELHREPDHRTALRQAVRRAGPAILASNVTVVAALLVLLLATVPSTRSLGVMAALGLLVAAVFVLLALPAALTLCGRNVFWPFVPQADDRDTAAEGVWHAIAARVVRKPALIAGSAIAVLAVCATGLLSTQVGLSQTEQFRVRAESVDGFDALAAHFPSGSSDPAIVLARGAAAAGIEEAFRRTEGVVLTWQTGASPNGLTRWSVVIDAPPSSARAFETIETLRASVARVPGADALVGGTDAQALDVQSAASRDRKLIIPLILVVVLVVLLVLLRAVPAALLLVAVTVLSALAALGLGSSMSEHVFGFPALDISVPLFAFLFLVALGVDYTIFLVTRAREETPRYGTTHGMVRAVAVTGAVITSAGIVLAAVFCVLGVLPLITLTQVGIVVGLGILLDTFVVRTVVIPALFSLIGRRIWWPSELRLVEEDGDRPGAPASYADQSAGDQSGPRNK</sequence>
<evidence type="ECO:0000256" key="6">
    <source>
        <dbReference type="ARBA" id="ARBA00023136"/>
    </source>
</evidence>
<evidence type="ECO:0000256" key="5">
    <source>
        <dbReference type="ARBA" id="ARBA00022989"/>
    </source>
</evidence>
<feature type="domain" description="SSD" evidence="9">
    <location>
        <begin position="203"/>
        <end position="320"/>
    </location>
</feature>
<evidence type="ECO:0000256" key="3">
    <source>
        <dbReference type="ARBA" id="ARBA00022475"/>
    </source>
</evidence>
<organism evidence="10 11">
    <name type="scientific">Nocardia abscessus</name>
    <dbReference type="NCBI Taxonomy" id="120957"/>
    <lineage>
        <taxon>Bacteria</taxon>
        <taxon>Bacillati</taxon>
        <taxon>Actinomycetota</taxon>
        <taxon>Actinomycetes</taxon>
        <taxon>Mycobacteriales</taxon>
        <taxon>Nocardiaceae</taxon>
        <taxon>Nocardia</taxon>
    </lineage>
</organism>
<dbReference type="PANTHER" id="PTHR33406:SF6">
    <property type="entry name" value="MEMBRANE PROTEIN YDGH-RELATED"/>
    <property type="match status" value="1"/>
</dbReference>
<gene>
    <name evidence="10" type="ORF">IU470_13195</name>
</gene>
<evidence type="ECO:0000256" key="4">
    <source>
        <dbReference type="ARBA" id="ARBA00022692"/>
    </source>
</evidence>
<evidence type="ECO:0000313" key="11">
    <source>
        <dbReference type="Proteomes" id="UP000807309"/>
    </source>
</evidence>
<comment type="subcellular location">
    <subcellularLocation>
        <location evidence="1">Cell membrane</location>
        <topology evidence="1">Multi-pass membrane protein</topology>
    </subcellularLocation>
</comment>
<dbReference type="Proteomes" id="UP000807309">
    <property type="component" value="Unassembled WGS sequence"/>
</dbReference>
<dbReference type="InterPro" id="IPR004869">
    <property type="entry name" value="MMPL_dom"/>
</dbReference>
<feature type="region of interest" description="Disordered" evidence="7">
    <location>
        <begin position="676"/>
        <end position="700"/>
    </location>
</feature>
<dbReference type="Pfam" id="PF03176">
    <property type="entry name" value="MMPL"/>
    <property type="match status" value="2"/>
</dbReference>